<dbReference type="EMBL" id="CP000230">
    <property type="protein sequence ID" value="ABC23534.1"/>
    <property type="molecule type" value="Genomic_DNA"/>
</dbReference>
<name>Q2RQR1_RHORT</name>
<dbReference type="RefSeq" id="WP_011390547.1">
    <property type="nucleotide sequence ID" value="NC_007643.1"/>
</dbReference>
<keyword evidence="3" id="KW-1185">Reference proteome</keyword>
<dbReference type="DNASU" id="3836176"/>
<accession>Q2RQR1</accession>
<proteinExistence type="predicted"/>
<evidence type="ECO:0000313" key="2">
    <source>
        <dbReference type="EMBL" id="ABC23534.1"/>
    </source>
</evidence>
<dbReference type="eggNOG" id="COG1215">
    <property type="taxonomic scope" value="Bacteria"/>
</dbReference>
<dbReference type="Proteomes" id="UP000001929">
    <property type="component" value="Chromosome"/>
</dbReference>
<organism evidence="2 3">
    <name type="scientific">Rhodospirillum rubrum (strain ATCC 11170 / ATH 1.1.1 / DSM 467 / LMG 4362 / NCIMB 8255 / S1)</name>
    <dbReference type="NCBI Taxonomy" id="269796"/>
    <lineage>
        <taxon>Bacteria</taxon>
        <taxon>Pseudomonadati</taxon>
        <taxon>Pseudomonadota</taxon>
        <taxon>Alphaproteobacteria</taxon>
        <taxon>Rhodospirillales</taxon>
        <taxon>Rhodospirillaceae</taxon>
        <taxon>Rhodospirillum</taxon>
    </lineage>
</organism>
<dbReference type="Gene3D" id="3.90.550.10">
    <property type="entry name" value="Spore Coat Polysaccharide Biosynthesis Protein SpsA, Chain A"/>
    <property type="match status" value="1"/>
</dbReference>
<dbReference type="InterPro" id="IPR001173">
    <property type="entry name" value="Glyco_trans_2-like"/>
</dbReference>
<sequence length="482" mass="51472">MTVIALRHLGPAERKSFARHLAGGDFPGKGAWDDGTVVLDRVLDGLGDEAGRALIEGALAKASRMVVVTLGGEAAARWTPEVLGPAFVYLLGEAIDADSPAVALAFLDGPGRPRLFAPRFSVMVPVYNHRDLIGACLDSIAAQSWPLWEAVVVDDGSTDGVATLLTERAAADPRLRWSSQANGGTGAALNACLAMAREEWIAWLSSDDLFAPDKLAAHAALLRRDGLAPAFHHTAVIRRNDAGEEQVVAPLGPLMTGSAGLRRLAMTSVNLIQGISIVVHRDLFAQTAGFDPRNRFTQDYAMWVRLMERTDPVYLPLVTAVTRVGAAQTTARHYQRTRAEAIAAILGALRDFSAGAPDDREARLEAVAALVMLASSPHGFLARYGLQGWYVARAMGLAAEAKVLGATFADVSARLGPWSVGHIHDPQAMGHLAMIESVFREDKAAAPIDPFRILTRMLISPTIPADLAEAITGFLRGDLPQP</sequence>
<dbReference type="PhylomeDB" id="Q2RQR1"/>
<dbReference type="EnsemblBacteria" id="ABC23534">
    <property type="protein sequence ID" value="ABC23534"/>
    <property type="gene ID" value="Rru_A2737"/>
</dbReference>
<keyword evidence="2" id="KW-0808">Transferase</keyword>
<dbReference type="InterPro" id="IPR029044">
    <property type="entry name" value="Nucleotide-diphossugar_trans"/>
</dbReference>
<dbReference type="AlphaFoldDB" id="Q2RQR1"/>
<dbReference type="GO" id="GO:0016740">
    <property type="term" value="F:transferase activity"/>
    <property type="evidence" value="ECO:0007669"/>
    <property type="project" value="UniProtKB-KW"/>
</dbReference>
<dbReference type="SUPFAM" id="SSF53448">
    <property type="entry name" value="Nucleotide-diphospho-sugar transferases"/>
    <property type="match status" value="1"/>
</dbReference>
<dbReference type="HOGENOM" id="CLU_566049_0_0_5"/>
<evidence type="ECO:0000313" key="3">
    <source>
        <dbReference type="Proteomes" id="UP000001929"/>
    </source>
</evidence>
<dbReference type="Pfam" id="PF00535">
    <property type="entry name" value="Glycos_transf_2"/>
    <property type="match status" value="1"/>
</dbReference>
<dbReference type="KEGG" id="rru:Rru_A2737"/>
<gene>
    <name evidence="2" type="ordered locus">Rru_A2737</name>
</gene>
<protein>
    <submittedName>
        <fullName evidence="2">Glycosyl transferase, family 2</fullName>
    </submittedName>
</protein>
<dbReference type="PATRIC" id="fig|269796.9.peg.2845"/>
<evidence type="ECO:0000259" key="1">
    <source>
        <dbReference type="Pfam" id="PF00535"/>
    </source>
</evidence>
<dbReference type="STRING" id="269796.Rru_A2737"/>
<dbReference type="SMR" id="Q2RQR1"/>
<dbReference type="PANTHER" id="PTHR43685">
    <property type="entry name" value="GLYCOSYLTRANSFERASE"/>
    <property type="match status" value="1"/>
</dbReference>
<reference evidence="2 3" key="1">
    <citation type="journal article" date="2011" name="Stand. Genomic Sci.">
        <title>Complete genome sequence of Rhodospirillum rubrum type strain (S1).</title>
        <authorList>
            <person name="Munk A.C."/>
            <person name="Copeland A."/>
            <person name="Lucas S."/>
            <person name="Lapidus A."/>
            <person name="Del Rio T.G."/>
            <person name="Barry K."/>
            <person name="Detter J.C."/>
            <person name="Hammon N."/>
            <person name="Israni S."/>
            <person name="Pitluck S."/>
            <person name="Brettin T."/>
            <person name="Bruce D."/>
            <person name="Han C."/>
            <person name="Tapia R."/>
            <person name="Gilna P."/>
            <person name="Schmutz J."/>
            <person name="Larimer F."/>
            <person name="Land M."/>
            <person name="Kyrpides N.C."/>
            <person name="Mavromatis K."/>
            <person name="Richardson P."/>
            <person name="Rohde M."/>
            <person name="Goker M."/>
            <person name="Klenk H.P."/>
            <person name="Zhang Y."/>
            <person name="Roberts G.P."/>
            <person name="Reslewic S."/>
            <person name="Schwartz D.C."/>
        </authorList>
    </citation>
    <scope>NUCLEOTIDE SEQUENCE [LARGE SCALE GENOMIC DNA]</scope>
    <source>
        <strain evidence="3">ATCC 11170 / ATH 1.1.1 / DSM 467 / LMG 4362 / NCIMB 8255 / S1</strain>
    </source>
</reference>
<feature type="domain" description="Glycosyltransferase 2-like" evidence="1">
    <location>
        <begin position="121"/>
        <end position="228"/>
    </location>
</feature>
<dbReference type="CAZy" id="GT2">
    <property type="family name" value="Glycosyltransferase Family 2"/>
</dbReference>
<dbReference type="PANTHER" id="PTHR43685:SF2">
    <property type="entry name" value="GLYCOSYLTRANSFERASE 2-LIKE DOMAIN-CONTAINING PROTEIN"/>
    <property type="match status" value="1"/>
</dbReference>
<dbReference type="InterPro" id="IPR050834">
    <property type="entry name" value="Glycosyltransf_2"/>
</dbReference>